<dbReference type="Gene3D" id="3.30.70.330">
    <property type="match status" value="1"/>
</dbReference>
<dbReference type="Proteomes" id="UP000014760">
    <property type="component" value="Unassembled WGS sequence"/>
</dbReference>
<keyword evidence="6" id="KW-1185">Reference proteome</keyword>
<evidence type="ECO:0000259" key="3">
    <source>
        <dbReference type="PROSITE" id="PS50102"/>
    </source>
</evidence>
<dbReference type="InterPro" id="IPR000504">
    <property type="entry name" value="RRM_dom"/>
</dbReference>
<dbReference type="AlphaFoldDB" id="R7VLH4"/>
<evidence type="ECO:0000313" key="4">
    <source>
        <dbReference type="EMBL" id="ELU17625.1"/>
    </source>
</evidence>
<name>R7VLH4_CAPTE</name>
<evidence type="ECO:0000256" key="2">
    <source>
        <dbReference type="SAM" id="MobiDB-lite"/>
    </source>
</evidence>
<dbReference type="Pfam" id="PF00076">
    <property type="entry name" value="RRM_1"/>
    <property type="match status" value="1"/>
</dbReference>
<proteinExistence type="predicted"/>
<dbReference type="InterPro" id="IPR012677">
    <property type="entry name" value="Nucleotide-bd_a/b_plait_sf"/>
</dbReference>
<evidence type="ECO:0000313" key="5">
    <source>
        <dbReference type="EnsemblMetazoa" id="CapteP219866"/>
    </source>
</evidence>
<dbReference type="EnsemblMetazoa" id="CapteT219866">
    <property type="protein sequence ID" value="CapteP219866"/>
    <property type="gene ID" value="CapteG219866"/>
</dbReference>
<feature type="compositionally biased region" description="Basic and acidic residues" evidence="2">
    <location>
        <begin position="14"/>
        <end position="30"/>
    </location>
</feature>
<dbReference type="EMBL" id="KB292426">
    <property type="protein sequence ID" value="ELU17625.1"/>
    <property type="molecule type" value="Genomic_DNA"/>
</dbReference>
<dbReference type="PROSITE" id="PS50102">
    <property type="entry name" value="RRM"/>
    <property type="match status" value="1"/>
</dbReference>
<reference evidence="4 6" key="2">
    <citation type="journal article" date="2013" name="Nature">
        <title>Insights into bilaterian evolution from three spiralian genomes.</title>
        <authorList>
            <person name="Simakov O."/>
            <person name="Marletaz F."/>
            <person name="Cho S.J."/>
            <person name="Edsinger-Gonzales E."/>
            <person name="Havlak P."/>
            <person name="Hellsten U."/>
            <person name="Kuo D.H."/>
            <person name="Larsson T."/>
            <person name="Lv J."/>
            <person name="Arendt D."/>
            <person name="Savage R."/>
            <person name="Osoegawa K."/>
            <person name="de Jong P."/>
            <person name="Grimwood J."/>
            <person name="Chapman J.A."/>
            <person name="Shapiro H."/>
            <person name="Aerts A."/>
            <person name="Otillar R.P."/>
            <person name="Terry A.Y."/>
            <person name="Boore J.L."/>
            <person name="Grigoriev I.V."/>
            <person name="Lindberg D.R."/>
            <person name="Seaver E.C."/>
            <person name="Weisblat D.A."/>
            <person name="Putnam N.H."/>
            <person name="Rokhsar D.S."/>
        </authorList>
    </citation>
    <scope>NUCLEOTIDE SEQUENCE</scope>
    <source>
        <strain evidence="4 6">I ESC-2004</strain>
    </source>
</reference>
<reference evidence="5" key="3">
    <citation type="submission" date="2015-06" db="UniProtKB">
        <authorList>
            <consortium name="EnsemblMetazoa"/>
        </authorList>
    </citation>
    <scope>IDENTIFICATION</scope>
</reference>
<feature type="region of interest" description="Disordered" evidence="2">
    <location>
        <begin position="1"/>
        <end position="91"/>
    </location>
</feature>
<dbReference type="SUPFAM" id="SSF54928">
    <property type="entry name" value="RNA-binding domain, RBD"/>
    <property type="match status" value="1"/>
</dbReference>
<accession>R7VLH4</accession>
<organism evidence="4">
    <name type="scientific">Capitella teleta</name>
    <name type="common">Polychaete worm</name>
    <dbReference type="NCBI Taxonomy" id="283909"/>
    <lineage>
        <taxon>Eukaryota</taxon>
        <taxon>Metazoa</taxon>
        <taxon>Spiralia</taxon>
        <taxon>Lophotrochozoa</taxon>
        <taxon>Annelida</taxon>
        <taxon>Polychaeta</taxon>
        <taxon>Sedentaria</taxon>
        <taxon>Scolecida</taxon>
        <taxon>Capitellidae</taxon>
        <taxon>Capitella</taxon>
    </lineage>
</organism>
<keyword evidence="1" id="KW-0694">RNA-binding</keyword>
<dbReference type="OrthoDB" id="79941at2759"/>
<feature type="compositionally biased region" description="Basic and acidic residues" evidence="2">
    <location>
        <begin position="37"/>
        <end position="91"/>
    </location>
</feature>
<dbReference type="CDD" id="cd00590">
    <property type="entry name" value="RRM_SF"/>
    <property type="match status" value="1"/>
</dbReference>
<dbReference type="HOGENOM" id="CLU_1564363_0_0_1"/>
<evidence type="ECO:0000256" key="1">
    <source>
        <dbReference type="PROSITE-ProRule" id="PRU00176"/>
    </source>
</evidence>
<dbReference type="EMBL" id="AMQN01016804">
    <property type="status" value="NOT_ANNOTATED_CDS"/>
    <property type="molecule type" value="Genomic_DNA"/>
</dbReference>
<reference evidence="6" key="1">
    <citation type="submission" date="2012-12" db="EMBL/GenBank/DDBJ databases">
        <authorList>
            <person name="Hellsten U."/>
            <person name="Grimwood J."/>
            <person name="Chapman J.A."/>
            <person name="Shapiro H."/>
            <person name="Aerts A."/>
            <person name="Otillar R.P."/>
            <person name="Terry A.Y."/>
            <person name="Boore J.L."/>
            <person name="Simakov O."/>
            <person name="Marletaz F."/>
            <person name="Cho S.-J."/>
            <person name="Edsinger-Gonzales E."/>
            <person name="Havlak P."/>
            <person name="Kuo D.-H."/>
            <person name="Larsson T."/>
            <person name="Lv J."/>
            <person name="Arendt D."/>
            <person name="Savage R."/>
            <person name="Osoegawa K."/>
            <person name="de Jong P."/>
            <person name="Lindberg D.R."/>
            <person name="Seaver E.C."/>
            <person name="Weisblat D.A."/>
            <person name="Putnam N.H."/>
            <person name="Grigoriev I.V."/>
            <person name="Rokhsar D.S."/>
        </authorList>
    </citation>
    <scope>NUCLEOTIDE SEQUENCE</scope>
    <source>
        <strain evidence="6">I ESC-2004</strain>
    </source>
</reference>
<dbReference type="GO" id="GO:0003723">
    <property type="term" value="F:RNA binding"/>
    <property type="evidence" value="ECO:0007669"/>
    <property type="project" value="UniProtKB-UniRule"/>
</dbReference>
<sequence length="171" mass="19715">MYDPFEAEDAAAVADERYRREEEERHRAAEVEEEEADWRRRSREWNRDGRYEHPGYDASNKRPSVEQNAHHYAREEEAREPPPKQPRNEVAEEQKMTIWVGNLPPGTKAIDIRELVSPYARVINCKVGMNKSQGSLFSLVTLNGSDASRCIAALNQTDFNGSQIDVRKIKT</sequence>
<feature type="domain" description="RRM" evidence="3">
    <location>
        <begin position="96"/>
        <end position="171"/>
    </location>
</feature>
<protein>
    <recommendedName>
        <fullName evidence="3">RRM domain-containing protein</fullName>
    </recommendedName>
</protein>
<gene>
    <name evidence="4" type="ORF">CAPTEDRAFT_219866</name>
</gene>
<evidence type="ECO:0000313" key="6">
    <source>
        <dbReference type="Proteomes" id="UP000014760"/>
    </source>
</evidence>
<dbReference type="SMART" id="SM00360">
    <property type="entry name" value="RRM"/>
    <property type="match status" value="1"/>
</dbReference>
<dbReference type="InterPro" id="IPR035979">
    <property type="entry name" value="RBD_domain_sf"/>
</dbReference>